<evidence type="ECO:0000313" key="2">
    <source>
        <dbReference type="Proteomes" id="UP001596472"/>
    </source>
</evidence>
<organism evidence="1 2">
    <name type="scientific">Haloferula chungangensis</name>
    <dbReference type="NCBI Taxonomy" id="1048331"/>
    <lineage>
        <taxon>Bacteria</taxon>
        <taxon>Pseudomonadati</taxon>
        <taxon>Verrucomicrobiota</taxon>
        <taxon>Verrucomicrobiia</taxon>
        <taxon>Verrucomicrobiales</taxon>
        <taxon>Verrucomicrobiaceae</taxon>
        <taxon>Haloferula</taxon>
    </lineage>
</organism>
<evidence type="ECO:0000313" key="1">
    <source>
        <dbReference type="EMBL" id="MFC7336944.1"/>
    </source>
</evidence>
<dbReference type="Proteomes" id="UP001596472">
    <property type="component" value="Unassembled WGS sequence"/>
</dbReference>
<evidence type="ECO:0008006" key="3">
    <source>
        <dbReference type="Google" id="ProtNLM"/>
    </source>
</evidence>
<protein>
    <recommendedName>
        <fullName evidence="3">SDR family NAD(P)-dependent oxidoreductase</fullName>
    </recommendedName>
</protein>
<gene>
    <name evidence="1" type="ORF">ACFQY0_07125</name>
</gene>
<dbReference type="EMBL" id="JBHTBS010000003">
    <property type="protein sequence ID" value="MFC7336944.1"/>
    <property type="molecule type" value="Genomic_DNA"/>
</dbReference>
<comment type="caution">
    <text evidence="1">The sequence shown here is derived from an EMBL/GenBank/DDBJ whole genome shotgun (WGS) entry which is preliminary data.</text>
</comment>
<accession>A0ABW2L3L2</accession>
<name>A0ABW2L3L2_9BACT</name>
<dbReference type="RefSeq" id="WP_379710794.1">
    <property type="nucleotide sequence ID" value="NZ_JBHTBS010000003.1"/>
</dbReference>
<sequence length="57" mass="5672">MNSSISGKVVVIAGASSGLGDETQAVAAHAWDLAGAKKPDDVASDLSELAKTLSDSE</sequence>
<keyword evidence="2" id="KW-1185">Reference proteome</keyword>
<reference evidence="2" key="1">
    <citation type="journal article" date="2019" name="Int. J. Syst. Evol. Microbiol.">
        <title>The Global Catalogue of Microorganisms (GCM) 10K type strain sequencing project: providing services to taxonomists for standard genome sequencing and annotation.</title>
        <authorList>
            <consortium name="The Broad Institute Genomics Platform"/>
            <consortium name="The Broad Institute Genome Sequencing Center for Infectious Disease"/>
            <person name="Wu L."/>
            <person name="Ma J."/>
        </authorList>
    </citation>
    <scope>NUCLEOTIDE SEQUENCE [LARGE SCALE GENOMIC DNA]</scope>
    <source>
        <strain evidence="2">CGMCC 4.1467</strain>
    </source>
</reference>
<proteinExistence type="predicted"/>